<reference evidence="1" key="1">
    <citation type="submission" date="2019-10" db="EMBL/GenBank/DDBJ databases">
        <title>Conservation and host-specific expression of non-tandemly repeated heterogenous ribosome RNA gene in arbuscular mycorrhizal fungi.</title>
        <authorList>
            <person name="Maeda T."/>
            <person name="Kobayashi Y."/>
            <person name="Nakagawa T."/>
            <person name="Ezawa T."/>
            <person name="Yamaguchi K."/>
            <person name="Bino T."/>
            <person name="Nishimoto Y."/>
            <person name="Shigenobu S."/>
            <person name="Kawaguchi M."/>
        </authorList>
    </citation>
    <scope>NUCLEOTIDE SEQUENCE</scope>
    <source>
        <strain evidence="1">HR1</strain>
    </source>
</reference>
<gene>
    <name evidence="1" type="ORF">RCL2_002172500</name>
</gene>
<accession>A0A8H3QX01</accession>
<sequence>MSTSTDTIINPIAMINQRQLLVKGRFFHSTPNDKNFFLITYELIQGNSNLFNDNDPDYNLNYDHEFIYSYHTTNYYVRCKLLPHSMIEDLLNHEEFDINIQNNEIPLTPQQKLSLEESLLVKLYLRVSQGTDEIII</sequence>
<protein>
    <submittedName>
        <fullName evidence="1">Uncharacterized protein</fullName>
    </submittedName>
</protein>
<dbReference type="EMBL" id="BLAL01000239">
    <property type="protein sequence ID" value="GES95031.1"/>
    <property type="molecule type" value="Genomic_DNA"/>
</dbReference>
<organism evidence="1 2">
    <name type="scientific">Rhizophagus clarus</name>
    <dbReference type="NCBI Taxonomy" id="94130"/>
    <lineage>
        <taxon>Eukaryota</taxon>
        <taxon>Fungi</taxon>
        <taxon>Fungi incertae sedis</taxon>
        <taxon>Mucoromycota</taxon>
        <taxon>Glomeromycotina</taxon>
        <taxon>Glomeromycetes</taxon>
        <taxon>Glomerales</taxon>
        <taxon>Glomeraceae</taxon>
        <taxon>Rhizophagus</taxon>
    </lineage>
</organism>
<evidence type="ECO:0000313" key="2">
    <source>
        <dbReference type="Proteomes" id="UP000615446"/>
    </source>
</evidence>
<comment type="caution">
    <text evidence="1">The sequence shown here is derived from an EMBL/GenBank/DDBJ whole genome shotgun (WGS) entry which is preliminary data.</text>
</comment>
<dbReference type="OrthoDB" id="2305046at2759"/>
<dbReference type="Proteomes" id="UP000615446">
    <property type="component" value="Unassembled WGS sequence"/>
</dbReference>
<proteinExistence type="predicted"/>
<name>A0A8H3QX01_9GLOM</name>
<evidence type="ECO:0000313" key="1">
    <source>
        <dbReference type="EMBL" id="GES95031.1"/>
    </source>
</evidence>
<dbReference type="AlphaFoldDB" id="A0A8H3QX01"/>